<dbReference type="AlphaFoldDB" id="A0A2S2CU35"/>
<dbReference type="OrthoDB" id="9803878at2"/>
<reference evidence="4" key="1">
    <citation type="submission" date="2018-05" db="EMBL/GenBank/DDBJ databases">
        <title>Azospirillum thermophila sp. nov., a novel isolated from hot spring.</title>
        <authorList>
            <person name="Zhao Z."/>
        </authorList>
    </citation>
    <scope>NUCLEOTIDE SEQUENCE [LARGE SCALE GENOMIC DNA]</scope>
    <source>
        <strain evidence="4">CFH 70021</strain>
    </source>
</reference>
<dbReference type="SUPFAM" id="SSF53098">
    <property type="entry name" value="Ribonuclease H-like"/>
    <property type="match status" value="1"/>
</dbReference>
<dbReference type="KEGG" id="azz:DEW08_08340"/>
<proteinExistence type="predicted"/>
<dbReference type="InterPro" id="IPR012337">
    <property type="entry name" value="RNaseH-like_sf"/>
</dbReference>
<protein>
    <recommendedName>
        <fullName evidence="2">Integrase catalytic domain-containing protein</fullName>
    </recommendedName>
</protein>
<dbReference type="Proteomes" id="UP000245629">
    <property type="component" value="Chromosome 2"/>
</dbReference>
<keyword evidence="4" id="KW-1185">Reference proteome</keyword>
<organism evidence="3 4">
    <name type="scientific">Azospirillum thermophilum</name>
    <dbReference type="NCBI Taxonomy" id="2202148"/>
    <lineage>
        <taxon>Bacteria</taxon>
        <taxon>Pseudomonadati</taxon>
        <taxon>Pseudomonadota</taxon>
        <taxon>Alphaproteobacteria</taxon>
        <taxon>Rhodospirillales</taxon>
        <taxon>Azospirillaceae</taxon>
        <taxon>Azospirillum</taxon>
    </lineage>
</organism>
<evidence type="ECO:0000256" key="1">
    <source>
        <dbReference type="SAM" id="MobiDB-lite"/>
    </source>
</evidence>
<dbReference type="Pfam" id="PF13333">
    <property type="entry name" value="rve_2"/>
    <property type="match status" value="1"/>
</dbReference>
<dbReference type="GO" id="GO:0015074">
    <property type="term" value="P:DNA integration"/>
    <property type="evidence" value="ECO:0007669"/>
    <property type="project" value="InterPro"/>
</dbReference>
<dbReference type="InterPro" id="IPR050900">
    <property type="entry name" value="Transposase_IS3/IS150/IS904"/>
</dbReference>
<sequence length="78" mass="8924">MAWAAGKPAGRRQPTASGRGPTRSWSPPWPASRSRTRFETRDQARREVFAYIETYYNRQRAHSAIGYITPEQAELRSA</sequence>
<dbReference type="PANTHER" id="PTHR46889:SF4">
    <property type="entry name" value="TRANSPOSASE INSO FOR INSERTION SEQUENCE ELEMENT IS911B-RELATED"/>
    <property type="match status" value="1"/>
</dbReference>
<evidence type="ECO:0000259" key="2">
    <source>
        <dbReference type="Pfam" id="PF13333"/>
    </source>
</evidence>
<feature type="domain" description="Integrase catalytic" evidence="2">
    <location>
        <begin position="37"/>
        <end position="72"/>
    </location>
</feature>
<name>A0A2S2CU35_9PROT</name>
<feature type="region of interest" description="Disordered" evidence="1">
    <location>
        <begin position="1"/>
        <end position="40"/>
    </location>
</feature>
<accession>A0A2S2CU35</accession>
<evidence type="ECO:0000313" key="3">
    <source>
        <dbReference type="EMBL" id="AWK87925.1"/>
    </source>
</evidence>
<dbReference type="EMBL" id="CP029353">
    <property type="protein sequence ID" value="AWK87925.1"/>
    <property type="molecule type" value="Genomic_DNA"/>
</dbReference>
<gene>
    <name evidence="3" type="ORF">DEW08_08340</name>
</gene>
<dbReference type="PANTHER" id="PTHR46889">
    <property type="entry name" value="TRANSPOSASE INSF FOR INSERTION SEQUENCE IS3B-RELATED"/>
    <property type="match status" value="1"/>
</dbReference>
<dbReference type="InterPro" id="IPR001584">
    <property type="entry name" value="Integrase_cat-core"/>
</dbReference>
<evidence type="ECO:0000313" key="4">
    <source>
        <dbReference type="Proteomes" id="UP000245629"/>
    </source>
</evidence>